<feature type="compositionally biased region" description="Low complexity" evidence="6">
    <location>
        <begin position="160"/>
        <end position="183"/>
    </location>
</feature>
<accession>A0A6A5CC55</accession>
<gene>
    <name evidence="8" type="ORF">FDP41_010808</name>
</gene>
<dbReference type="GO" id="GO:0005739">
    <property type="term" value="C:mitochondrion"/>
    <property type="evidence" value="ECO:0007669"/>
    <property type="project" value="UniProtKB-SubCell"/>
</dbReference>
<comment type="similarity">
    <text evidence="2">Belongs to the 2-oxoacid dehydrogenase family.</text>
</comment>
<comment type="similarity">
    <text evidence="5">Belongs to the alpha-ketoglutarate dehydrogenase component 4 family.</text>
</comment>
<dbReference type="VEuPathDB" id="AmoebaDB:NF0024510"/>
<dbReference type="InterPro" id="IPR050537">
    <property type="entry name" value="2-oxoacid_dehydrogenase"/>
</dbReference>
<dbReference type="RefSeq" id="XP_044567542.1">
    <property type="nucleotide sequence ID" value="XM_044701146.1"/>
</dbReference>
<dbReference type="GeneID" id="68118023"/>
<dbReference type="PROSITE" id="PS50968">
    <property type="entry name" value="BIOTINYL_LIPOYL"/>
    <property type="match status" value="1"/>
</dbReference>
<dbReference type="VEuPathDB" id="AmoebaDB:NfTy_014870"/>
<dbReference type="EMBL" id="VFQX01000007">
    <property type="protein sequence ID" value="KAF0982829.1"/>
    <property type="molecule type" value="Genomic_DNA"/>
</dbReference>
<evidence type="ECO:0000256" key="2">
    <source>
        <dbReference type="ARBA" id="ARBA00007317"/>
    </source>
</evidence>
<keyword evidence="3" id="KW-0450">Lipoyl</keyword>
<dbReference type="SUPFAM" id="SSF51230">
    <property type="entry name" value="Single hybrid motif"/>
    <property type="match status" value="1"/>
</dbReference>
<keyword evidence="4" id="KW-0496">Mitochondrion</keyword>
<name>A0A6A5CC55_NAEFO</name>
<evidence type="ECO:0000313" key="9">
    <source>
        <dbReference type="Proteomes" id="UP000444721"/>
    </source>
</evidence>
<dbReference type="VEuPathDB" id="AmoebaDB:FDP41_010808"/>
<sequence>MLFSTRLVASRSNKILATTGRSVVGLRSYSIHHKNNNKIVSSSWTNNFGLKASPSKSLIGRTGTMTVSDVNNMRFESITVKVPPLGESIRDGEIAVWFKKEGDSCKEDEVVVAIDTDKVQAEVKAPQSGAITKILVPKVGEKVEVGSDLFVLDTAGAASSSAATSEAKPSQPASPATTTSTTPRSEHHKREPMIKFRYGKRDLIEQEMKSKATSSQPKTTVATPQPSSQPTTKPSTPSAPTVSGTTFYYESLSDIPAQYRRKKLSQKEIDAISFGGEVAIPDVKKPEKKSEKK</sequence>
<feature type="compositionally biased region" description="Basic and acidic residues" evidence="6">
    <location>
        <begin position="184"/>
        <end position="210"/>
    </location>
</feature>
<evidence type="ECO:0000259" key="7">
    <source>
        <dbReference type="PROSITE" id="PS50968"/>
    </source>
</evidence>
<dbReference type="PANTHER" id="PTHR43416:SF5">
    <property type="entry name" value="DIHYDROLIPOYLLYSINE-RESIDUE SUCCINYLTRANSFERASE COMPONENT OF 2-OXOGLUTARATE DEHYDROGENASE COMPLEX, MITOCHONDRIAL"/>
    <property type="match status" value="1"/>
</dbReference>
<dbReference type="InterPro" id="IPR000089">
    <property type="entry name" value="Biotin_lipoyl"/>
</dbReference>
<evidence type="ECO:0000256" key="4">
    <source>
        <dbReference type="ARBA" id="ARBA00023128"/>
    </source>
</evidence>
<evidence type="ECO:0000256" key="3">
    <source>
        <dbReference type="ARBA" id="ARBA00022823"/>
    </source>
</evidence>
<dbReference type="Gene3D" id="2.40.50.100">
    <property type="match status" value="1"/>
</dbReference>
<proteinExistence type="inferred from homology"/>
<feature type="domain" description="Lipoyl-binding" evidence="7">
    <location>
        <begin position="77"/>
        <end position="153"/>
    </location>
</feature>
<feature type="compositionally biased region" description="Low complexity" evidence="6">
    <location>
        <begin position="219"/>
        <end position="243"/>
    </location>
</feature>
<dbReference type="CDD" id="cd06849">
    <property type="entry name" value="lipoyl_domain"/>
    <property type="match status" value="1"/>
</dbReference>
<dbReference type="InterPro" id="IPR011053">
    <property type="entry name" value="Single_hybrid_motif"/>
</dbReference>
<dbReference type="Proteomes" id="UP000444721">
    <property type="component" value="Unassembled WGS sequence"/>
</dbReference>
<dbReference type="OMA" id="NMRFESI"/>
<dbReference type="PANTHER" id="PTHR43416">
    <property type="entry name" value="DIHYDROLIPOYLLYSINE-RESIDUE SUCCINYLTRANSFERASE COMPONENT OF 2-OXOGLUTARATE DEHYDROGENASE COMPLEX, MITOCHONDRIAL-RELATED"/>
    <property type="match status" value="1"/>
</dbReference>
<comment type="caution">
    <text evidence="8">The sequence shown here is derived from an EMBL/GenBank/DDBJ whole genome shotgun (WGS) entry which is preliminary data.</text>
</comment>
<dbReference type="InterPro" id="IPR020373">
    <property type="entry name" value="Kgd4/YMR-31"/>
</dbReference>
<dbReference type="OrthoDB" id="5391403at2759"/>
<keyword evidence="9" id="KW-1185">Reference proteome</keyword>
<evidence type="ECO:0000256" key="1">
    <source>
        <dbReference type="ARBA" id="ARBA00004173"/>
    </source>
</evidence>
<protein>
    <recommendedName>
        <fullName evidence="7">Lipoyl-binding domain-containing protein</fullName>
    </recommendedName>
</protein>
<evidence type="ECO:0000256" key="5">
    <source>
        <dbReference type="ARBA" id="ARBA00043970"/>
    </source>
</evidence>
<evidence type="ECO:0000256" key="6">
    <source>
        <dbReference type="SAM" id="MobiDB-lite"/>
    </source>
</evidence>
<feature type="region of interest" description="Disordered" evidence="6">
    <location>
        <begin position="160"/>
        <end position="244"/>
    </location>
</feature>
<dbReference type="Pfam" id="PF00364">
    <property type="entry name" value="Biotin_lipoyl"/>
    <property type="match status" value="1"/>
</dbReference>
<organism evidence="8 9">
    <name type="scientific">Naegleria fowleri</name>
    <name type="common">Brain eating amoeba</name>
    <dbReference type="NCBI Taxonomy" id="5763"/>
    <lineage>
        <taxon>Eukaryota</taxon>
        <taxon>Discoba</taxon>
        <taxon>Heterolobosea</taxon>
        <taxon>Tetramitia</taxon>
        <taxon>Eutetramitia</taxon>
        <taxon>Vahlkampfiidae</taxon>
        <taxon>Naegleria</taxon>
    </lineage>
</organism>
<comment type="subcellular location">
    <subcellularLocation>
        <location evidence="1">Mitochondrion</location>
    </subcellularLocation>
</comment>
<dbReference type="Pfam" id="PF10937">
    <property type="entry name" value="Kgd4-YMR31"/>
    <property type="match status" value="1"/>
</dbReference>
<dbReference type="AlphaFoldDB" id="A0A6A5CC55"/>
<dbReference type="GO" id="GO:0006103">
    <property type="term" value="P:2-oxoglutarate metabolic process"/>
    <property type="evidence" value="ECO:0007669"/>
    <property type="project" value="InterPro"/>
</dbReference>
<evidence type="ECO:0000313" key="8">
    <source>
        <dbReference type="EMBL" id="KAF0982829.1"/>
    </source>
</evidence>
<dbReference type="GO" id="GO:0006099">
    <property type="term" value="P:tricarboxylic acid cycle"/>
    <property type="evidence" value="ECO:0007669"/>
    <property type="project" value="TreeGrafter"/>
</dbReference>
<reference evidence="8 9" key="1">
    <citation type="journal article" date="2019" name="Sci. Rep.">
        <title>Nanopore sequencing improves the draft genome of the human pathogenic amoeba Naegleria fowleri.</title>
        <authorList>
            <person name="Liechti N."/>
            <person name="Schurch N."/>
            <person name="Bruggmann R."/>
            <person name="Wittwer M."/>
        </authorList>
    </citation>
    <scope>NUCLEOTIDE SEQUENCE [LARGE SCALE GENOMIC DNA]</scope>
    <source>
        <strain evidence="8 9">ATCC 30894</strain>
    </source>
</reference>
<dbReference type="GO" id="GO:0004149">
    <property type="term" value="F:dihydrolipoyllysine-residue succinyltransferase activity"/>
    <property type="evidence" value="ECO:0007669"/>
    <property type="project" value="TreeGrafter"/>
</dbReference>